<feature type="transmembrane region" description="Helical" evidence="1">
    <location>
        <begin position="12"/>
        <end position="36"/>
    </location>
</feature>
<keyword evidence="1" id="KW-0472">Membrane</keyword>
<sequence length="65" mass="7184">MADTLTSRKLLGQLLVGVMIVVGLAVVGTLLSLFALNHFGGIQGLEAWRQSNYWSLFAWRALLYC</sequence>
<name>A0A844NWW3_PSEAI</name>
<feature type="non-terminal residue" evidence="2">
    <location>
        <position position="65"/>
    </location>
</feature>
<dbReference type="EMBL" id="WOAD01000232">
    <property type="protein sequence ID" value="MUI40023.1"/>
    <property type="molecule type" value="Genomic_DNA"/>
</dbReference>
<keyword evidence="1" id="KW-0812">Transmembrane</keyword>
<organism evidence="2 3">
    <name type="scientific">Pseudomonas aeruginosa</name>
    <dbReference type="NCBI Taxonomy" id="287"/>
    <lineage>
        <taxon>Bacteria</taxon>
        <taxon>Pseudomonadati</taxon>
        <taxon>Pseudomonadota</taxon>
        <taxon>Gammaproteobacteria</taxon>
        <taxon>Pseudomonadales</taxon>
        <taxon>Pseudomonadaceae</taxon>
        <taxon>Pseudomonas</taxon>
    </lineage>
</organism>
<dbReference type="AlphaFoldDB" id="A0A844NWW3"/>
<keyword evidence="1" id="KW-1133">Transmembrane helix</keyword>
<gene>
    <name evidence="2" type="ORF">GNQ48_34385</name>
</gene>
<evidence type="ECO:0000313" key="3">
    <source>
        <dbReference type="Proteomes" id="UP000433532"/>
    </source>
</evidence>
<comment type="caution">
    <text evidence="2">The sequence shown here is derived from an EMBL/GenBank/DDBJ whole genome shotgun (WGS) entry which is preliminary data.</text>
</comment>
<accession>A0A844NWW3</accession>
<protein>
    <submittedName>
        <fullName evidence="2">Uncharacterized protein</fullName>
    </submittedName>
</protein>
<evidence type="ECO:0000313" key="2">
    <source>
        <dbReference type="EMBL" id="MUI40023.1"/>
    </source>
</evidence>
<evidence type="ECO:0000256" key="1">
    <source>
        <dbReference type="SAM" id="Phobius"/>
    </source>
</evidence>
<dbReference type="Proteomes" id="UP000433532">
    <property type="component" value="Unassembled WGS sequence"/>
</dbReference>
<proteinExistence type="predicted"/>
<reference evidence="2 3" key="1">
    <citation type="submission" date="2019-11" db="EMBL/GenBank/DDBJ databases">
        <title>Genomes of ocular Pseudomonas aeruginosa isolates.</title>
        <authorList>
            <person name="Khan M."/>
            <person name="Rice S.A."/>
            <person name="Willcox M.D.P."/>
            <person name="Stapleton F."/>
        </authorList>
    </citation>
    <scope>NUCLEOTIDE SEQUENCE [LARGE SCALE GENOMIC DNA]</scope>
    <source>
        <strain evidence="2 3">PA221</strain>
    </source>
</reference>